<proteinExistence type="predicted"/>
<evidence type="ECO:0000256" key="1">
    <source>
        <dbReference type="SAM" id="MobiDB-lite"/>
    </source>
</evidence>
<feature type="region of interest" description="Disordered" evidence="1">
    <location>
        <begin position="267"/>
        <end position="292"/>
    </location>
</feature>
<protein>
    <submittedName>
        <fullName evidence="3">Typeiii secreted protein sctp</fullName>
    </submittedName>
</protein>
<dbReference type="PATRIC" id="fig|1401327.3.peg.3011"/>
<comment type="caution">
    <text evidence="3">The sequence shown here is derived from an EMBL/GenBank/DDBJ whole genome shotgun (WGS) entry which is preliminary data.</text>
</comment>
<name>A0A090NE10_SHIDY</name>
<dbReference type="Pfam" id="PF02510">
    <property type="entry name" value="SPAN"/>
    <property type="match status" value="1"/>
</dbReference>
<feature type="domain" description="Surface presentation of antigen" evidence="2">
    <location>
        <begin position="214"/>
        <end position="290"/>
    </location>
</feature>
<evidence type="ECO:0000313" key="3">
    <source>
        <dbReference type="EMBL" id="ESU77956.1"/>
    </source>
</evidence>
<organism evidence="3 4">
    <name type="scientific">Shigella dysenteriae WRSd3</name>
    <dbReference type="NCBI Taxonomy" id="1401327"/>
    <lineage>
        <taxon>Bacteria</taxon>
        <taxon>Pseudomonadati</taxon>
        <taxon>Pseudomonadota</taxon>
        <taxon>Gammaproteobacteria</taxon>
        <taxon>Enterobacterales</taxon>
        <taxon>Enterobacteriaceae</taxon>
        <taxon>Shigella</taxon>
    </lineage>
</organism>
<dbReference type="AlphaFoldDB" id="A0A090NE10"/>
<dbReference type="RefSeq" id="WP_001162452.1">
    <property type="nucleotide sequence ID" value="NZ_AXUT01000286.1"/>
</dbReference>
<dbReference type="EMBL" id="AXUT01000286">
    <property type="protein sequence ID" value="ESU77956.1"/>
    <property type="molecule type" value="Genomic_DNA"/>
</dbReference>
<dbReference type="InterPro" id="IPR056746">
    <property type="entry name" value="SPAN_dom"/>
</dbReference>
<evidence type="ECO:0000259" key="2">
    <source>
        <dbReference type="Pfam" id="PF02510"/>
    </source>
</evidence>
<evidence type="ECO:0000313" key="4">
    <source>
        <dbReference type="Proteomes" id="UP000017944"/>
    </source>
</evidence>
<feature type="region of interest" description="Disordered" evidence="1">
    <location>
        <begin position="129"/>
        <end position="151"/>
    </location>
</feature>
<sequence>MALDNINLNFSSDKQIEKCEKLSSIDNIDSLVLKKKRKVEIPEYSLIASNYFTIDKHFEHKHDKGEIYSGIKNAFELRNERATYSDILESMVIKENILIPVQDIKAREKINIGDMRGIFSYNESGNADKNFERSHTSSANPDNLLEPDNRNSQIGLKNHSLSIDKNIADIISLLNGSVAKSFDLPVMKKNTSDITPSMSLQEKSIVENDKNVYQKNSEMTYHFKQWGAGHSVSISVESGSFVLKPSDQFVGNKLDLILKQDAEGNYRFDSSQHNKGNKNNSTGYNEQSEEEC</sequence>
<dbReference type="Proteomes" id="UP000017944">
    <property type="component" value="Unassembled WGS sequence"/>
</dbReference>
<accession>A0A090NE10</accession>
<reference evidence="3 4" key="1">
    <citation type="submission" date="2013-10" db="EMBL/GenBank/DDBJ databases">
        <title>Draft genomes and the virulence plasmids of Sd1617 vaccine constructs: WRSd3 and WRSd5.</title>
        <authorList>
            <person name="Aksomboon Vongsawan A."/>
            <person name="Venkatesan M.M."/>
            <person name="Vaisvil B."/>
            <person name="Emel G."/>
            <person name="Kepatral V."/>
            <person name="Sethabutr O."/>
            <person name="Serichantalergs O."/>
            <person name="Mason C."/>
        </authorList>
    </citation>
    <scope>NUCLEOTIDE SEQUENCE [LARGE SCALE GENOMIC DNA]</scope>
    <source>
        <strain evidence="3 4">WRSd3</strain>
    </source>
</reference>
<gene>
    <name evidence="3" type="ORF">WRSd3_03247</name>
</gene>
<feature type="compositionally biased region" description="Polar residues" evidence="1">
    <location>
        <begin position="273"/>
        <end position="286"/>
    </location>
</feature>